<dbReference type="PROSITE" id="PS50294">
    <property type="entry name" value="WD_REPEATS_REGION"/>
    <property type="match status" value="1"/>
</dbReference>
<dbReference type="EMBL" id="GL832963">
    <property type="protein sequence ID" value="EGD83552.1"/>
    <property type="molecule type" value="Genomic_DNA"/>
</dbReference>
<dbReference type="InterPro" id="IPR052752">
    <property type="entry name" value="NACHT-WD_repeat"/>
</dbReference>
<dbReference type="Proteomes" id="UP000007799">
    <property type="component" value="Unassembled WGS sequence"/>
</dbReference>
<dbReference type="InParanoid" id="F2U6S0"/>
<dbReference type="PROSITE" id="PS00678">
    <property type="entry name" value="WD_REPEATS_1"/>
    <property type="match status" value="1"/>
</dbReference>
<dbReference type="InterPro" id="IPR025139">
    <property type="entry name" value="DUF4062"/>
</dbReference>
<evidence type="ECO:0000256" key="1">
    <source>
        <dbReference type="ARBA" id="ARBA00022574"/>
    </source>
</evidence>
<dbReference type="RefSeq" id="XP_004995056.1">
    <property type="nucleotide sequence ID" value="XM_004994999.1"/>
</dbReference>
<dbReference type="eggNOG" id="KOG3602">
    <property type="taxonomic scope" value="Eukaryota"/>
</dbReference>
<dbReference type="InterPro" id="IPR027417">
    <property type="entry name" value="P-loop_NTPase"/>
</dbReference>
<dbReference type="Pfam" id="PF13191">
    <property type="entry name" value="AAA_16"/>
    <property type="match status" value="1"/>
</dbReference>
<keyword evidence="2" id="KW-0677">Repeat</keyword>
<proteinExistence type="predicted"/>
<dbReference type="InterPro" id="IPR041664">
    <property type="entry name" value="AAA_16"/>
</dbReference>
<dbReference type="KEGG" id="sre:PTSG_04157"/>
<organism evidence="6">
    <name type="scientific">Salpingoeca rosetta (strain ATCC 50818 / BSB-021)</name>
    <dbReference type="NCBI Taxonomy" id="946362"/>
    <lineage>
        <taxon>Eukaryota</taxon>
        <taxon>Choanoflagellata</taxon>
        <taxon>Craspedida</taxon>
        <taxon>Salpingoecidae</taxon>
        <taxon>Salpingoeca</taxon>
    </lineage>
</organism>
<dbReference type="SMART" id="SM00320">
    <property type="entry name" value="WD40"/>
    <property type="match status" value="9"/>
</dbReference>
<feature type="repeat" description="WD" evidence="3">
    <location>
        <begin position="1445"/>
        <end position="1486"/>
    </location>
</feature>
<reference evidence="5" key="1">
    <citation type="submission" date="2009-08" db="EMBL/GenBank/DDBJ databases">
        <title>Annotation of Salpingoeca rosetta.</title>
        <authorList>
            <consortium name="The Broad Institute Genome Sequencing Platform"/>
            <person name="Russ C."/>
            <person name="Cuomo C."/>
            <person name="Burger G."/>
            <person name="Gray M.W."/>
            <person name="Holland P.W.H."/>
            <person name="King N."/>
            <person name="Lang F.B.F."/>
            <person name="Roger A.J."/>
            <person name="Ruiz-Trillo I."/>
            <person name="Young S.K."/>
            <person name="Zeng Q."/>
            <person name="Gargeya S."/>
            <person name="Alvarado L."/>
            <person name="Berlin A."/>
            <person name="Chapman S.B."/>
            <person name="Chen Z."/>
            <person name="Freedman E."/>
            <person name="Gellesch M."/>
            <person name="Goldberg J."/>
            <person name="Griggs A."/>
            <person name="Gujja S."/>
            <person name="Heilman E."/>
            <person name="Heiman D."/>
            <person name="Howarth C."/>
            <person name="Mehta T."/>
            <person name="Neiman D."/>
            <person name="Pearson M."/>
            <person name="Roberts A."/>
            <person name="Saif S."/>
            <person name="Shea T."/>
            <person name="Shenoy N."/>
            <person name="Sisk P."/>
            <person name="Stolte C."/>
            <person name="Sykes S."/>
            <person name="White J."/>
            <person name="Yandava C."/>
            <person name="Haas B."/>
            <person name="Nusbaum C."/>
            <person name="Birren B."/>
        </authorList>
    </citation>
    <scope>NUCLEOTIDE SEQUENCE [LARGE SCALE GENOMIC DNA]</scope>
    <source>
        <strain evidence="5">ATCC 50818</strain>
    </source>
</reference>
<keyword evidence="1 3" id="KW-0853">WD repeat</keyword>
<name>F2U6S0_SALR5</name>
<evidence type="ECO:0000259" key="4">
    <source>
        <dbReference type="PROSITE" id="PS50837"/>
    </source>
</evidence>
<feature type="repeat" description="WD" evidence="3">
    <location>
        <begin position="1355"/>
        <end position="1396"/>
    </location>
</feature>
<dbReference type="InterPro" id="IPR007111">
    <property type="entry name" value="NACHT_NTPase"/>
</dbReference>
<dbReference type="STRING" id="946362.F2U6S0"/>
<protein>
    <recommendedName>
        <fullName evidence="4">NACHT domain-containing protein</fullName>
    </recommendedName>
</protein>
<dbReference type="OrthoDB" id="2325716at2759"/>
<dbReference type="PROSITE" id="PS50082">
    <property type="entry name" value="WD_REPEATS_2"/>
    <property type="match status" value="4"/>
</dbReference>
<dbReference type="InterPro" id="IPR057588">
    <property type="entry name" value="NWD1/2-like_WH"/>
</dbReference>
<dbReference type="PANTHER" id="PTHR19871:SF14">
    <property type="entry name" value="DUF4062 DOMAIN-CONTAINING PROTEIN"/>
    <property type="match status" value="1"/>
</dbReference>
<evidence type="ECO:0000313" key="6">
    <source>
        <dbReference type="Proteomes" id="UP000007799"/>
    </source>
</evidence>
<feature type="repeat" description="WD" evidence="3">
    <location>
        <begin position="973"/>
        <end position="1014"/>
    </location>
</feature>
<sequence>MEAVVKGDVTAQDGLGSAQVRAFISSTFTDTVHERNEILLKVVPKVRAFAKTKGYDFSPATMRWGVTKAHANNHSHAELCIKEVKQCMKLSEGIAFISLLGQKFGFQPFPSNIEQGEFEKLVDALRQSDQDEASAIEQLERWFELDTNKQPAKYVLRPITDLHPAYGDDSRPDEARAASGAWWGEFDVMQKALRRACVLAGLPEDEQIKYLQSVTEDETRVGLKPDANATVLVPDINERVVWFKRTIANIEDKVGDPAAFNFVDVVDGQLDEGSQKRLNSVKDEFIPSTGLTNITEYTLSTWSPDKGVDPSLPEHRQYLDKLTADAEAALKASITKAAEKATALRFDTTFVEAATQARFCRERVETFYGREELVAKVTGYLEQDASDGVEPFVLYGRSGSGKTSILAKAAHEASAKYAKGGQHQLILRFIGTTSGSTTIVQLLQLICKQIRRHYGEPNPDAVKEELAELIQDFKTCLELATAEKPLMLFLDSLDQLSPEGGARQLRWLPAPTLPPHVHMVLSTLPEAKYECFPRLDAMYSVNFVEVVPLNMETDVPRIITSWCTANGRSLTDEQRSIVLAACKACPYPLYVRMALDETRGWKSTTPPDECSLKPDIQSIIDNLFEQLEVAHGKRFISAALGYITVTYRGLSDTELEDILSCNEEVLERIFEYWLPPQRRIPPLLWARVRDILGGFLVERGSGSTRVLSWHHRQFVEVARRRYCPEGSATAKQLASDVADHFLGKWAGKKKPFSPSPDQQKRFGLPAHDEADRLVTPQPLVHVSDDEFNWREHSQANIRKLEELPHVLAVSNRITELVELCLCNFDFLLLKMRCFGKVAVLSDFELISKHDTSGCDPHLLRAATLTGLSIRLAPADPEQLASQITGRLNGARANTYIDKLIAQIWASPYTANPTIVCLNACMDPPSASKRHVFGHPDKVRNFAINPTETLAAVACDDRKTYVWSLEDGEQVAILGPHDWMCRAVCFTQQGDRLITSSWSGQIKIWDVETWQELKDFMLKSEERNADFIERLCMAEDGKTLLSAAHDNRIHFIDLDEGEVKQSLELSGASECTVKGLDVHAKGHKIVAANERGTMVLFKFTNNMWTRACTTDIGHGASGCCFVADTDDVVVCDDSDVFRFKTSGGKFEQVWSTTLGKLLSVHADEQFVCASSHTGVLHVLDSRGKRLRQIESHTEWIDNCRVIGDNIYSCSQDRTVRAFKAIESEGDQDSDELDPPAMHSKDVSAVTGNNEYAFSCCGSDSFILQWDLATGSVVRRLPLDSSELTISADGRFLVGSFGTFEIATDTLQQGSLARSTYSGTIAHSLDGRYVLKTGIGMSDDTRVSITDLQTNRSVNSKLKHDKLIRAVVMSTDGTRVATVGDDGEAKIWSWPEQQLVKTVSLFRPALTTAISPDGTMMIAAIKGGLVYIIDLKSDRRLNDLEHFKADRDNYARLVISSTFSKDSRYALSGGRDRIVKVWDTQNGDCVAQATFEGGVDKMERTLDGAFVAGTQGGYVALFRLKGGKQTAPPKFARSNLDVDTTNITYTVADTSCCCSIA</sequence>
<gene>
    <name evidence="5" type="ORF">PTSG_04157</name>
</gene>
<dbReference type="InterPro" id="IPR019775">
    <property type="entry name" value="WD40_repeat_CS"/>
</dbReference>
<dbReference type="InterPro" id="IPR036322">
    <property type="entry name" value="WD40_repeat_dom_sf"/>
</dbReference>
<dbReference type="SUPFAM" id="SSF52540">
    <property type="entry name" value="P-loop containing nucleoside triphosphate hydrolases"/>
    <property type="match status" value="1"/>
</dbReference>
<keyword evidence="6" id="KW-1185">Reference proteome</keyword>
<dbReference type="PANTHER" id="PTHR19871">
    <property type="entry name" value="BETA TRANSDUCIN-RELATED PROTEIN"/>
    <property type="match status" value="1"/>
</dbReference>
<dbReference type="Gene3D" id="2.130.10.10">
    <property type="entry name" value="YVTN repeat-like/Quinoprotein amine dehydrogenase"/>
    <property type="match status" value="3"/>
</dbReference>
<accession>F2U6S0</accession>
<dbReference type="InterPro" id="IPR011047">
    <property type="entry name" value="Quinoprotein_ADH-like_sf"/>
</dbReference>
<dbReference type="eggNOG" id="KOG0291">
    <property type="taxonomic scope" value="Eukaryota"/>
</dbReference>
<evidence type="ECO:0000313" key="5">
    <source>
        <dbReference type="EMBL" id="EGD83552.1"/>
    </source>
</evidence>
<dbReference type="Pfam" id="PF25469">
    <property type="entry name" value="WHD_NWD1"/>
    <property type="match status" value="1"/>
</dbReference>
<feature type="repeat" description="WD" evidence="3">
    <location>
        <begin position="931"/>
        <end position="972"/>
    </location>
</feature>
<dbReference type="FunCoup" id="F2U6S0">
    <property type="interactions" value="67"/>
</dbReference>
<dbReference type="PROSITE" id="PS50837">
    <property type="entry name" value="NACHT"/>
    <property type="match status" value="1"/>
</dbReference>
<dbReference type="SUPFAM" id="SSF50978">
    <property type="entry name" value="WD40 repeat-like"/>
    <property type="match status" value="1"/>
</dbReference>
<evidence type="ECO:0000256" key="3">
    <source>
        <dbReference type="PROSITE-ProRule" id="PRU00221"/>
    </source>
</evidence>
<dbReference type="GeneID" id="16075635"/>
<dbReference type="InterPro" id="IPR001680">
    <property type="entry name" value="WD40_rpt"/>
</dbReference>
<dbReference type="Pfam" id="PF13271">
    <property type="entry name" value="DUF4062"/>
    <property type="match status" value="1"/>
</dbReference>
<dbReference type="Gene3D" id="3.40.50.300">
    <property type="entry name" value="P-loop containing nucleotide triphosphate hydrolases"/>
    <property type="match status" value="1"/>
</dbReference>
<dbReference type="Pfam" id="PF00400">
    <property type="entry name" value="WD40"/>
    <property type="match status" value="4"/>
</dbReference>
<dbReference type="SUPFAM" id="SSF50998">
    <property type="entry name" value="Quinoprotein alcohol dehydrogenase-like"/>
    <property type="match status" value="1"/>
</dbReference>
<evidence type="ECO:0000256" key="2">
    <source>
        <dbReference type="ARBA" id="ARBA00022737"/>
    </source>
</evidence>
<dbReference type="InterPro" id="IPR015943">
    <property type="entry name" value="WD40/YVTN_repeat-like_dom_sf"/>
</dbReference>
<feature type="domain" description="NACHT" evidence="4">
    <location>
        <begin position="390"/>
        <end position="530"/>
    </location>
</feature>